<keyword evidence="3" id="KW-1133">Transmembrane helix</keyword>
<dbReference type="InterPro" id="IPR020806">
    <property type="entry name" value="PKS_PP-bd"/>
</dbReference>
<evidence type="ECO:0000256" key="1">
    <source>
        <dbReference type="ARBA" id="ARBA00022450"/>
    </source>
</evidence>
<dbReference type="GO" id="GO:0031177">
    <property type="term" value="F:phosphopantetheine binding"/>
    <property type="evidence" value="ECO:0007669"/>
    <property type="project" value="InterPro"/>
</dbReference>
<feature type="transmembrane region" description="Helical" evidence="3">
    <location>
        <begin position="913"/>
        <end position="934"/>
    </location>
</feature>
<dbReference type="Gene3D" id="1.10.1200.10">
    <property type="entry name" value="ACP-like"/>
    <property type="match status" value="1"/>
</dbReference>
<dbReference type="InterPro" id="IPR010071">
    <property type="entry name" value="AA_adenyl_dom"/>
</dbReference>
<sequence>MTESTPAQVPGPPAGVPPQFLLSDQAPAPRTLVDVFAESVARHPDAAALDDGRVVTYRELDRIIAVGVDRLAEAGLRRGDRVGVRLTSGRNDLYIAIVTVLHAGCAYVPVDADDPDERVELVFSQADVAAVITDDGITVTDTVRSRLHGDGGRAHPVNDDRRCGPPGPDDDAWIIFTSGSTGLPKGVAVTHRSAAAFVDAEARHFLVSSPGGPLGPEDRVLAGLSVGFDASCEEIWLAFGHGACLVPAPRRLVRSGMDLGPWLIRQSVTVVSTVPTLAGMWPAEALDSVRLLIFGGEACPAELVERLATDDREVWNTYGPTEATVVSTLAPLEPGREVSIGVPLDGWDTVVVDGDGMPVGIGQTGELVIGGVGLARYLDADKDAEKFAPAPQLGWRRAYRSGDHVRLEEDGLYFVGRIDDQVKIGGRRIELGEINANVGALDNVKSAAVVVRTTAAADKVLVAYLSLVDTAQGFDHTAATERLAATMPRALVPRIHVMEDLPVTSSGKVDKKSLPWPLPGADVTATGLGPVAAWLAELWVETLAVSVDSDHADFFSLGGTSLAAAGLVARIRGTVPTVSVRDLYDHPRLGALADRITDIAEANGIDLAAQLASGSAAAPSQVRSQVAPVPAGTRLAQAVIQIPVMIIQAATWIAWLAVGNTIGHFFGLDWAVDIPWPVVAVMFVVFATPLGRLPVGALCARLITAGITAGDYPRGGAVHLRLWAAQRITDAVGAQGIAGAAWVQTYARALGARIGTGATLHSLPPVTGMLQLGDYASVEPDCDLSGIWIDGDTVHVGTITIKDGARIGARSVLYPNTVVGKNAHVESGSAVTATKKIKASSRWAGSPARKVGRPKHRFPDTTPPRAPQWVAAYAAAGLVVSLLPVVALAAGAVTALWLGGFFTAGPPRGTADIILAMIPAVVCGTAAAFAVYMLQVTILIRLAAGWITAGVHPVRSRQGVALWMTERLLDAARTHLFALYAAQLTPWWFKTLGATIGTDVEISTAVMIPKLTEIKDGAFLADDTTIGGYELGGGWLTTDRARIGKRSFLGNSGLAGPGRKLSKNSLVAVLSAVPKKTKSGSNWWGSPPERLRRTAACCDDQSQTYSPTAGLKARRGAVETLRLFAPVTSFTLAAAVVAVLQAIVHHAASPLQGLVLAWLAGGPVLMLAGLAAAVITVTVKWVCVGRISAGDHPLWSSFVWRNELQDTFVETVAAPWFSVPNLGTGSLNMFLRVLGATIGRGAWIDSYWLPEADLVTIGDGASVGPGCVVQTHLFQDRVMTLDRVTIGDGATLASQSVMLPASTLGTDTVIHPASLVMRGDHVPDRTRWRGNPIEPQK</sequence>
<dbReference type="RefSeq" id="WP_207279578.1">
    <property type="nucleotide sequence ID" value="NZ_JAFLEQ010000017.1"/>
</dbReference>
<dbReference type="PROSITE" id="PS00455">
    <property type="entry name" value="AMP_BINDING"/>
    <property type="match status" value="1"/>
</dbReference>
<dbReference type="Gene3D" id="3.40.50.12780">
    <property type="entry name" value="N-terminal domain of ligase-like"/>
    <property type="match status" value="1"/>
</dbReference>
<dbReference type="CDD" id="cd05930">
    <property type="entry name" value="A_NRPS"/>
    <property type="match status" value="1"/>
</dbReference>
<feature type="transmembrane region" description="Helical" evidence="3">
    <location>
        <begin position="870"/>
        <end position="893"/>
    </location>
</feature>
<dbReference type="Gene3D" id="2.160.10.10">
    <property type="entry name" value="Hexapeptide repeat proteins"/>
    <property type="match status" value="3"/>
</dbReference>
<dbReference type="InterPro" id="IPR009081">
    <property type="entry name" value="PP-bd_ACP"/>
</dbReference>
<dbReference type="SUPFAM" id="SSF47336">
    <property type="entry name" value="ACP-like"/>
    <property type="match status" value="1"/>
</dbReference>
<proteinExistence type="predicted"/>
<feature type="transmembrane region" description="Helical" evidence="3">
    <location>
        <begin position="670"/>
        <end position="687"/>
    </location>
</feature>
<dbReference type="NCBIfam" id="TIGR01733">
    <property type="entry name" value="AA-adenyl-dom"/>
    <property type="match status" value="1"/>
</dbReference>
<evidence type="ECO:0000256" key="3">
    <source>
        <dbReference type="SAM" id="Phobius"/>
    </source>
</evidence>
<reference evidence="5" key="1">
    <citation type="submission" date="2021-03" db="EMBL/GenBank/DDBJ databases">
        <authorList>
            <person name="Sun Q."/>
        </authorList>
    </citation>
    <scope>NUCLEOTIDE SEQUENCE</scope>
    <source>
        <strain evidence="5">CCM 8862</strain>
    </source>
</reference>
<name>A0A939E3U4_9CORY</name>
<dbReference type="Pfam" id="PF00501">
    <property type="entry name" value="AMP-binding"/>
    <property type="match status" value="1"/>
</dbReference>
<evidence type="ECO:0000256" key="2">
    <source>
        <dbReference type="ARBA" id="ARBA00022553"/>
    </source>
</evidence>
<dbReference type="Proteomes" id="UP000664332">
    <property type="component" value="Unassembled WGS sequence"/>
</dbReference>
<dbReference type="GO" id="GO:0043041">
    <property type="term" value="P:amino acid activation for nonribosomal peptide biosynthetic process"/>
    <property type="evidence" value="ECO:0007669"/>
    <property type="project" value="TreeGrafter"/>
</dbReference>
<dbReference type="InterPro" id="IPR012728">
    <property type="entry name" value="Pls/PosA_C"/>
</dbReference>
<comment type="caution">
    <text evidence="5">The sequence shown here is derived from an EMBL/GenBank/DDBJ whole genome shotgun (WGS) entry which is preliminary data.</text>
</comment>
<dbReference type="InterPro" id="IPR011004">
    <property type="entry name" value="Trimer_LpxA-like_sf"/>
</dbReference>
<feature type="transmembrane region" description="Helical" evidence="3">
    <location>
        <begin position="1156"/>
        <end position="1179"/>
    </location>
</feature>
<dbReference type="Pfam" id="PF00550">
    <property type="entry name" value="PP-binding"/>
    <property type="match status" value="1"/>
</dbReference>
<keyword evidence="2" id="KW-0597">Phosphoprotein</keyword>
<evidence type="ECO:0000313" key="5">
    <source>
        <dbReference type="EMBL" id="MBN9645102.1"/>
    </source>
</evidence>
<keyword evidence="3" id="KW-0812">Transmembrane</keyword>
<dbReference type="GO" id="GO:0005737">
    <property type="term" value="C:cytoplasm"/>
    <property type="evidence" value="ECO:0007669"/>
    <property type="project" value="TreeGrafter"/>
</dbReference>
<keyword evidence="3" id="KW-0472">Membrane</keyword>
<dbReference type="InterPro" id="IPR020845">
    <property type="entry name" value="AMP-binding_CS"/>
</dbReference>
<dbReference type="SMART" id="SM00823">
    <property type="entry name" value="PKS_PP"/>
    <property type="match status" value="1"/>
</dbReference>
<keyword evidence="6" id="KW-1185">Reference proteome</keyword>
<dbReference type="InterPro" id="IPR045851">
    <property type="entry name" value="AMP-bd_C_sf"/>
</dbReference>
<protein>
    <submittedName>
        <fullName evidence="5">Amino acid adenylation domain-containing protein</fullName>
    </submittedName>
</protein>
<dbReference type="NCBIfam" id="TIGR02353">
    <property type="entry name" value="NRPS_term_dom"/>
    <property type="match status" value="1"/>
</dbReference>
<dbReference type="InterPro" id="IPR000873">
    <property type="entry name" value="AMP-dep_synth/lig_dom"/>
</dbReference>
<accession>A0A939E3U4</accession>
<evidence type="ECO:0000259" key="4">
    <source>
        <dbReference type="PROSITE" id="PS50075"/>
    </source>
</evidence>
<dbReference type="PANTHER" id="PTHR45527">
    <property type="entry name" value="NONRIBOSOMAL PEPTIDE SYNTHETASE"/>
    <property type="match status" value="1"/>
</dbReference>
<dbReference type="SUPFAM" id="SSF51161">
    <property type="entry name" value="Trimeric LpxA-like enzymes"/>
    <property type="match status" value="3"/>
</dbReference>
<dbReference type="PANTHER" id="PTHR45527:SF1">
    <property type="entry name" value="FATTY ACID SYNTHASE"/>
    <property type="match status" value="1"/>
</dbReference>
<feature type="domain" description="Carrier" evidence="4">
    <location>
        <begin position="526"/>
        <end position="600"/>
    </location>
</feature>
<evidence type="ECO:0000313" key="6">
    <source>
        <dbReference type="Proteomes" id="UP000664332"/>
    </source>
</evidence>
<dbReference type="InterPro" id="IPR042099">
    <property type="entry name" value="ANL_N_sf"/>
</dbReference>
<feature type="transmembrane region" description="Helical" evidence="3">
    <location>
        <begin position="1123"/>
        <end position="1144"/>
    </location>
</feature>
<keyword evidence="1" id="KW-0596">Phosphopantetheine</keyword>
<dbReference type="SUPFAM" id="SSF56801">
    <property type="entry name" value="Acetyl-CoA synthetase-like"/>
    <property type="match status" value="1"/>
</dbReference>
<dbReference type="Gene3D" id="3.30.300.30">
    <property type="match status" value="1"/>
</dbReference>
<dbReference type="PROSITE" id="PS50075">
    <property type="entry name" value="CARRIER"/>
    <property type="match status" value="1"/>
</dbReference>
<dbReference type="InterPro" id="IPR036736">
    <property type="entry name" value="ACP-like_sf"/>
</dbReference>
<organism evidence="5 6">
    <name type="scientific">Corynebacterium mendelii</name>
    <dbReference type="NCBI Taxonomy" id="2765362"/>
    <lineage>
        <taxon>Bacteria</taxon>
        <taxon>Bacillati</taxon>
        <taxon>Actinomycetota</taxon>
        <taxon>Actinomycetes</taxon>
        <taxon>Mycobacteriales</taxon>
        <taxon>Corynebacteriaceae</taxon>
        <taxon>Corynebacterium</taxon>
    </lineage>
</organism>
<dbReference type="GO" id="GO:0044550">
    <property type="term" value="P:secondary metabolite biosynthetic process"/>
    <property type="evidence" value="ECO:0007669"/>
    <property type="project" value="TreeGrafter"/>
</dbReference>
<dbReference type="EMBL" id="JAFLEQ010000017">
    <property type="protein sequence ID" value="MBN9645102.1"/>
    <property type="molecule type" value="Genomic_DNA"/>
</dbReference>
<gene>
    <name evidence="5" type="ORF">JZY06_10855</name>
</gene>